<name>A0A921MJR9_9FIRM</name>
<proteinExistence type="predicted"/>
<evidence type="ECO:0000313" key="3">
    <source>
        <dbReference type="Proteomes" id="UP000760668"/>
    </source>
</evidence>
<comment type="caution">
    <text evidence="2">The sequence shown here is derived from an EMBL/GenBank/DDBJ whole genome shotgun (WGS) entry which is preliminary data.</text>
</comment>
<dbReference type="RefSeq" id="WP_295368358.1">
    <property type="nucleotide sequence ID" value="NZ_DYUC01000010.1"/>
</dbReference>
<dbReference type="EMBL" id="DYUC01000010">
    <property type="protein sequence ID" value="HJG85590.1"/>
    <property type="molecule type" value="Genomic_DNA"/>
</dbReference>
<evidence type="ECO:0000313" key="2">
    <source>
        <dbReference type="EMBL" id="HJG85590.1"/>
    </source>
</evidence>
<dbReference type="AlphaFoldDB" id="A0A921MJR9"/>
<evidence type="ECO:0008006" key="4">
    <source>
        <dbReference type="Google" id="ProtNLM"/>
    </source>
</evidence>
<protein>
    <recommendedName>
        <fullName evidence="4">Collagen alpha-1(I) chain (Alpha-1 type I collagen)</fullName>
    </recommendedName>
</protein>
<gene>
    <name evidence="2" type="ORF">K8V01_00965</name>
</gene>
<reference evidence="2" key="2">
    <citation type="submission" date="2021-09" db="EMBL/GenBank/DDBJ databases">
        <authorList>
            <person name="Gilroy R."/>
        </authorList>
    </citation>
    <scope>NUCLEOTIDE SEQUENCE</scope>
    <source>
        <strain evidence="2">CHK179-5677</strain>
    </source>
</reference>
<organism evidence="2 3">
    <name type="scientific">Pseudoflavonifractor capillosus</name>
    <dbReference type="NCBI Taxonomy" id="106588"/>
    <lineage>
        <taxon>Bacteria</taxon>
        <taxon>Bacillati</taxon>
        <taxon>Bacillota</taxon>
        <taxon>Clostridia</taxon>
        <taxon>Eubacteriales</taxon>
        <taxon>Oscillospiraceae</taxon>
        <taxon>Pseudoflavonifractor</taxon>
    </lineage>
</organism>
<feature type="region of interest" description="Disordered" evidence="1">
    <location>
        <begin position="23"/>
        <end position="95"/>
    </location>
</feature>
<evidence type="ECO:0000256" key="1">
    <source>
        <dbReference type="SAM" id="MobiDB-lite"/>
    </source>
</evidence>
<feature type="compositionally biased region" description="Low complexity" evidence="1">
    <location>
        <begin position="51"/>
        <end position="69"/>
    </location>
</feature>
<reference evidence="2" key="1">
    <citation type="journal article" date="2021" name="PeerJ">
        <title>Extensive microbial diversity within the chicken gut microbiome revealed by metagenomics and culture.</title>
        <authorList>
            <person name="Gilroy R."/>
            <person name="Ravi A."/>
            <person name="Getino M."/>
            <person name="Pursley I."/>
            <person name="Horton D.L."/>
            <person name="Alikhan N.F."/>
            <person name="Baker D."/>
            <person name="Gharbi K."/>
            <person name="Hall N."/>
            <person name="Watson M."/>
            <person name="Adriaenssens E.M."/>
            <person name="Foster-Nyarko E."/>
            <person name="Jarju S."/>
            <person name="Secka A."/>
            <person name="Antonio M."/>
            <person name="Oren A."/>
            <person name="Chaudhuri R.R."/>
            <person name="La Ragione R."/>
            <person name="Hildebrand F."/>
            <person name="Pallen M.J."/>
        </authorList>
    </citation>
    <scope>NUCLEOTIDE SEQUENCE</scope>
    <source>
        <strain evidence="2">CHK179-5677</strain>
    </source>
</reference>
<accession>A0A921MJR9</accession>
<dbReference type="Proteomes" id="UP000760668">
    <property type="component" value="Unassembled WGS sequence"/>
</dbReference>
<sequence length="170" mass="17576">MADLEDKLNAILGNPEAMGQIMSIARSLSDAGDTAGDAQGSGQDDQAAEQPPNGAPDGDAGGQAPDSDAVAALLSGLTGQSRPEGQSGGGDSPLSVLGSLDPKLIQIALQLFSAYSAEDDRRTALLSALKPFLKEERQAKLEKAIQIAKLSRVIRVAFQVFKKEGGETDV</sequence>